<accession>X0ZFX4</accession>
<reference evidence="1" key="1">
    <citation type="journal article" date="2014" name="Front. Microbiol.">
        <title>High frequency of phylogenetically diverse reductive dehalogenase-homologous genes in deep subseafloor sedimentary metagenomes.</title>
        <authorList>
            <person name="Kawai M."/>
            <person name="Futagami T."/>
            <person name="Toyoda A."/>
            <person name="Takaki Y."/>
            <person name="Nishi S."/>
            <person name="Hori S."/>
            <person name="Arai W."/>
            <person name="Tsubouchi T."/>
            <person name="Morono Y."/>
            <person name="Uchiyama I."/>
            <person name="Ito T."/>
            <person name="Fujiyama A."/>
            <person name="Inagaki F."/>
            <person name="Takami H."/>
        </authorList>
    </citation>
    <scope>NUCLEOTIDE SEQUENCE</scope>
    <source>
        <strain evidence="1">Expedition CK06-06</strain>
    </source>
</reference>
<evidence type="ECO:0000313" key="1">
    <source>
        <dbReference type="EMBL" id="GAG57077.1"/>
    </source>
</evidence>
<sequence length="68" mass="7832">MADFEKEETTVRKFPQIKDNFKLTEGQTLKDIPELMSFADKSIPEGKEAEILVYIKVRSLKNAQVEQS</sequence>
<dbReference type="AlphaFoldDB" id="X0ZFX4"/>
<name>X0ZFX4_9ZZZZ</name>
<comment type="caution">
    <text evidence="1">The sequence shown here is derived from an EMBL/GenBank/DDBJ whole genome shotgun (WGS) entry which is preliminary data.</text>
</comment>
<organism evidence="1">
    <name type="scientific">marine sediment metagenome</name>
    <dbReference type="NCBI Taxonomy" id="412755"/>
    <lineage>
        <taxon>unclassified sequences</taxon>
        <taxon>metagenomes</taxon>
        <taxon>ecological metagenomes</taxon>
    </lineage>
</organism>
<dbReference type="EMBL" id="BART01008715">
    <property type="protein sequence ID" value="GAG57077.1"/>
    <property type="molecule type" value="Genomic_DNA"/>
</dbReference>
<proteinExistence type="predicted"/>
<gene>
    <name evidence="1" type="ORF">S01H4_19528</name>
</gene>
<protein>
    <submittedName>
        <fullName evidence="1">Uncharacterized protein</fullName>
    </submittedName>
</protein>